<dbReference type="GO" id="GO:0000139">
    <property type="term" value="C:Golgi membrane"/>
    <property type="evidence" value="ECO:0007669"/>
    <property type="project" value="TreeGrafter"/>
</dbReference>
<dbReference type="InterPro" id="IPR008630">
    <property type="entry name" value="Glyco_trans_34"/>
</dbReference>
<keyword evidence="1" id="KW-0328">Glycosyltransferase</keyword>
<dbReference type="InterPro" id="IPR027417">
    <property type="entry name" value="P-loop_NTPase"/>
</dbReference>
<dbReference type="EMBL" id="MN739598">
    <property type="protein sequence ID" value="QHT14920.1"/>
    <property type="molecule type" value="Genomic_DNA"/>
</dbReference>
<evidence type="ECO:0000313" key="3">
    <source>
        <dbReference type="EMBL" id="QHT14920.1"/>
    </source>
</evidence>
<dbReference type="Gene3D" id="3.40.50.300">
    <property type="entry name" value="P-loop containing nucleotide triphosphate hydrolases"/>
    <property type="match status" value="1"/>
</dbReference>
<dbReference type="GO" id="GO:0016757">
    <property type="term" value="F:glycosyltransferase activity"/>
    <property type="evidence" value="ECO:0007669"/>
    <property type="project" value="UniProtKB-KW"/>
</dbReference>
<name>A0A6C0DF49_9ZZZZ</name>
<protein>
    <recommendedName>
        <fullName evidence="4">Nucleotide-diphospho-sugar transferase domain-containing protein</fullName>
    </recommendedName>
</protein>
<accession>A0A6C0DF49</accession>
<dbReference type="AlphaFoldDB" id="A0A6C0DF49"/>
<dbReference type="PANTHER" id="PTHR31306">
    <property type="entry name" value="ALPHA-1,6-MANNOSYLTRANSFERASE MNN11-RELATED"/>
    <property type="match status" value="1"/>
</dbReference>
<dbReference type="GO" id="GO:0006487">
    <property type="term" value="P:protein N-linked glycosylation"/>
    <property type="evidence" value="ECO:0007669"/>
    <property type="project" value="TreeGrafter"/>
</dbReference>
<evidence type="ECO:0008006" key="4">
    <source>
        <dbReference type="Google" id="ProtNLM"/>
    </source>
</evidence>
<dbReference type="SUPFAM" id="SSF52540">
    <property type="entry name" value="P-loop containing nucleoside triphosphate hydrolases"/>
    <property type="match status" value="1"/>
</dbReference>
<dbReference type="InterPro" id="IPR029044">
    <property type="entry name" value="Nucleotide-diphossugar_trans"/>
</dbReference>
<dbReference type="PANTHER" id="PTHR31306:SF4">
    <property type="entry name" value="ALPHA-1,2-GALACTOSYLTRANSFERASE"/>
    <property type="match status" value="1"/>
</dbReference>
<organism evidence="3">
    <name type="scientific">viral metagenome</name>
    <dbReference type="NCBI Taxonomy" id="1070528"/>
    <lineage>
        <taxon>unclassified sequences</taxon>
        <taxon>metagenomes</taxon>
        <taxon>organismal metagenomes</taxon>
    </lineage>
</organism>
<sequence>MLEPRPFNICMVMWYDSDVSIYGDMTKKINKSYCEKYNIHFIHCDEKRYDDRHPAWEKLLLILKHIENYDYIIWVDADAFFYMDSPNISEIIYKKPNVDLIFSGDKNVIMNTGIFIVKNTKYSIHFLNEWAYNNELYSSNPYPHWWENGVIIDIYNKNLLNIKENSVIIPYGILQDFDEKYKNKPYIYHLAGKNKQIRIQKCLKYYNKYNNIYKTNNMEMKTTDINQVFCIGPFNTGTNLLEKILSNSDSINTSKNEKIKIMNKERDEWIPNVNFKHCFSRDILNKYIHTPKTGIIILYKNVYNWLYSMKKEHYDIKLVNNKLFDTLVFCNYKFDNIIHLYNLYYTMYMDIIQQNSNVIFVDYYKLINKESSFEYLNQKLSPLGIKINNRETMMKQLNKPAKTHGKCIQNSNVALQNYLLNQELVKTFVIKNTKLIHTIDTKIIEYFENEET</sequence>
<dbReference type="SUPFAM" id="SSF53448">
    <property type="entry name" value="Nucleotide-diphospho-sugar transferases"/>
    <property type="match status" value="1"/>
</dbReference>
<evidence type="ECO:0000256" key="1">
    <source>
        <dbReference type="ARBA" id="ARBA00022676"/>
    </source>
</evidence>
<reference evidence="3" key="1">
    <citation type="journal article" date="2020" name="Nature">
        <title>Giant virus diversity and host interactions through global metagenomics.</title>
        <authorList>
            <person name="Schulz F."/>
            <person name="Roux S."/>
            <person name="Paez-Espino D."/>
            <person name="Jungbluth S."/>
            <person name="Walsh D.A."/>
            <person name="Denef V.J."/>
            <person name="McMahon K.D."/>
            <person name="Konstantinidis K.T."/>
            <person name="Eloe-Fadrosh E.A."/>
            <person name="Kyrpides N.C."/>
            <person name="Woyke T."/>
        </authorList>
    </citation>
    <scope>NUCLEOTIDE SEQUENCE</scope>
    <source>
        <strain evidence="3">GVMAG-M-3300023174-144</strain>
    </source>
</reference>
<dbReference type="Gene3D" id="3.90.550.10">
    <property type="entry name" value="Spore Coat Polysaccharide Biosynthesis Protein SpsA, Chain A"/>
    <property type="match status" value="1"/>
</dbReference>
<evidence type="ECO:0000256" key="2">
    <source>
        <dbReference type="ARBA" id="ARBA00022679"/>
    </source>
</evidence>
<dbReference type="Pfam" id="PF03314">
    <property type="entry name" value="DUF273"/>
    <property type="match status" value="1"/>
</dbReference>
<dbReference type="InterPro" id="IPR004988">
    <property type="entry name" value="DUF273"/>
</dbReference>
<keyword evidence="2" id="KW-0808">Transferase</keyword>
<proteinExistence type="predicted"/>